<dbReference type="RefSeq" id="WP_271092648.1">
    <property type="nucleotide sequence ID" value="NZ_JAPJZH010000031.1"/>
</dbReference>
<dbReference type="Gene3D" id="3.20.20.30">
    <property type="entry name" value="Luciferase-like domain"/>
    <property type="match status" value="1"/>
</dbReference>
<evidence type="ECO:0000259" key="1">
    <source>
        <dbReference type="Pfam" id="PF00296"/>
    </source>
</evidence>
<comment type="caution">
    <text evidence="2">The sequence shown here is derived from an EMBL/GenBank/DDBJ whole genome shotgun (WGS) entry which is preliminary data.</text>
</comment>
<dbReference type="PANTHER" id="PTHR43244:SF2">
    <property type="entry name" value="CONSERVED HYPOTHETICAL ALANINE AND PROLINE-RICH PROTEIN"/>
    <property type="match status" value="1"/>
</dbReference>
<dbReference type="Pfam" id="PF00296">
    <property type="entry name" value="Bac_luciferase"/>
    <property type="match status" value="1"/>
</dbReference>
<keyword evidence="2" id="KW-0560">Oxidoreductase</keyword>
<dbReference type="EC" id="1.-.-.-" evidence="2"/>
<sequence length="325" mass="36422">MPDEIARAERLGYDGTTLLELTVPPTLSAAAGAIVTEKVKMMSGVFVAFPRSPMATAYDAWSLNELSGGRFQLGIGSQIKAHLTRRFGMDFQPPVRRMKDYINALRAIWDCWQNGTKLDYDGVYYKHNLMIPYYNPGPLESGFPEIHLAAINKFMCRLCGDLADGHLPGDPITWKWHEEVMLPNLEIGLERSGRKLKDLELGGYGFIGCATSDAGIDKVVQGLKERVALYASTPEYKEMLSMHGWTVSQEDFAAMTRENKWEEMGNLVTDEMLEAYAVIAKPDALPGALKKRYGGKVDRIQIDETWFEGLSDEQVSKLITEIKEI</sequence>
<evidence type="ECO:0000313" key="2">
    <source>
        <dbReference type="EMBL" id="MDA4848772.1"/>
    </source>
</evidence>
<dbReference type="SUPFAM" id="SSF51679">
    <property type="entry name" value="Bacterial luciferase-like"/>
    <property type="match status" value="1"/>
</dbReference>
<reference evidence="2" key="1">
    <citation type="submission" date="2022-11" db="EMBL/GenBank/DDBJ databases">
        <title>Hoeflea poritis sp. nov., isolated from scleractinian coral Porites lutea.</title>
        <authorList>
            <person name="Zhang G."/>
            <person name="Wei Q."/>
            <person name="Cai L."/>
        </authorList>
    </citation>
    <scope>NUCLEOTIDE SEQUENCE</scope>
    <source>
        <strain evidence="2">E7-10</strain>
    </source>
</reference>
<dbReference type="CDD" id="cd01097">
    <property type="entry name" value="Tetrahydromethanopterin_reductase"/>
    <property type="match status" value="1"/>
</dbReference>
<keyword evidence="3" id="KW-1185">Reference proteome</keyword>
<dbReference type="GO" id="GO:0016491">
    <property type="term" value="F:oxidoreductase activity"/>
    <property type="evidence" value="ECO:0007669"/>
    <property type="project" value="UniProtKB-KW"/>
</dbReference>
<dbReference type="PANTHER" id="PTHR43244">
    <property type="match status" value="1"/>
</dbReference>
<dbReference type="InterPro" id="IPR050564">
    <property type="entry name" value="F420-G6PD/mer"/>
</dbReference>
<dbReference type="Proteomes" id="UP001148313">
    <property type="component" value="Unassembled WGS sequence"/>
</dbReference>
<dbReference type="EMBL" id="JAPJZH010000031">
    <property type="protein sequence ID" value="MDA4848772.1"/>
    <property type="molecule type" value="Genomic_DNA"/>
</dbReference>
<name>A0ABT4VVM9_9HYPH</name>
<dbReference type="InterPro" id="IPR036661">
    <property type="entry name" value="Luciferase-like_sf"/>
</dbReference>
<evidence type="ECO:0000313" key="3">
    <source>
        <dbReference type="Proteomes" id="UP001148313"/>
    </source>
</evidence>
<dbReference type="InterPro" id="IPR011251">
    <property type="entry name" value="Luciferase-like_dom"/>
</dbReference>
<organism evidence="2 3">
    <name type="scientific">Hoeflea poritis</name>
    <dbReference type="NCBI Taxonomy" id="2993659"/>
    <lineage>
        <taxon>Bacteria</taxon>
        <taxon>Pseudomonadati</taxon>
        <taxon>Pseudomonadota</taxon>
        <taxon>Alphaproteobacteria</taxon>
        <taxon>Hyphomicrobiales</taxon>
        <taxon>Rhizobiaceae</taxon>
        <taxon>Hoeflea</taxon>
    </lineage>
</organism>
<dbReference type="InterPro" id="IPR019919">
    <property type="entry name" value="Lucif-like_OxRdtase_MSMEG_2256"/>
</dbReference>
<protein>
    <submittedName>
        <fullName evidence="2">TIGR03617 family F420-dependent LLM class oxidoreductase</fullName>
        <ecNumber evidence="2">1.-.-.-</ecNumber>
    </submittedName>
</protein>
<gene>
    <name evidence="2" type="ORF">OOZ53_25695</name>
</gene>
<accession>A0ABT4VVM9</accession>
<proteinExistence type="predicted"/>
<feature type="domain" description="Luciferase-like" evidence="1">
    <location>
        <begin position="5"/>
        <end position="286"/>
    </location>
</feature>
<dbReference type="NCBIfam" id="TIGR03617">
    <property type="entry name" value="F420_MSMEG_2256"/>
    <property type="match status" value="1"/>
</dbReference>